<dbReference type="GO" id="GO:0030833">
    <property type="term" value="P:regulation of actin filament polymerization"/>
    <property type="evidence" value="ECO:0007669"/>
    <property type="project" value="InterPro"/>
</dbReference>
<evidence type="ECO:0000313" key="7">
    <source>
        <dbReference type="EMBL" id="KAA0190165.1"/>
    </source>
</evidence>
<accession>A0A6A0GXS3</accession>
<keyword evidence="4 6" id="KW-0206">Cytoskeleton</keyword>
<evidence type="ECO:0000256" key="4">
    <source>
        <dbReference type="ARBA" id="ARBA00023212"/>
    </source>
</evidence>
<comment type="similarity">
    <text evidence="2 6">Belongs to the ARPC5 family.</text>
</comment>
<dbReference type="FunFam" id="1.25.40.190:FF:000003">
    <property type="entry name" value="Actin-related protein 2/3 complex subunit 5"/>
    <property type="match status" value="1"/>
</dbReference>
<gene>
    <name evidence="9" type="primary">LOC108670098</name>
    <name evidence="7" type="ORF">HAZT_HAZT001437</name>
</gene>
<comment type="function">
    <text evidence="6">Functions as component of the Arp2/3 complex which is involved in regulation of actin polymerization and together with an activating nucleation-promoting factor (NPF) mediates the formation of branched actin networks. Arp2/3 complex plays a critical role in the control of cell morphogenesis via the modulation of cell polarity development.</text>
</comment>
<dbReference type="PANTHER" id="PTHR12644">
    <property type="entry name" value="ARP2/3 COMPLEX 16 KD SUBUNIT P16-ARC"/>
    <property type="match status" value="1"/>
</dbReference>
<dbReference type="GO" id="GO:0005885">
    <property type="term" value="C:Arp2/3 protein complex"/>
    <property type="evidence" value="ECO:0007669"/>
    <property type="project" value="InterPro"/>
</dbReference>
<keyword evidence="3" id="KW-0963">Cytoplasm</keyword>
<dbReference type="Pfam" id="PF04699">
    <property type="entry name" value="P16-Arc"/>
    <property type="match status" value="1"/>
</dbReference>
<comment type="function">
    <text evidence="5">Functions as a component of the Arp2/3 complex which is involved in regulation of actin polymerization and together with an activating nucleation-promoting factor (NPF) mediates the formation of branched actin networks.</text>
</comment>
<dbReference type="SUPFAM" id="SSF69103">
    <property type="entry name" value="Arp2/3 complex 16 kDa subunit ARPC5"/>
    <property type="match status" value="1"/>
</dbReference>
<dbReference type="AlphaFoldDB" id="A0A6A0GXS3"/>
<proteinExistence type="inferred from homology"/>
<reference evidence="7" key="2">
    <citation type="journal article" date="2018" name="Environ. Sci. Technol.">
        <title>The Toxicogenome of Hyalella azteca: A Model for Sediment Ecotoxicology and Evolutionary Toxicology.</title>
        <authorList>
            <person name="Poynton H.C."/>
            <person name="Hasenbein S."/>
            <person name="Benoit J.B."/>
            <person name="Sepulveda M.S."/>
            <person name="Poelchau M.F."/>
            <person name="Hughes D.S.T."/>
            <person name="Murali S.C."/>
            <person name="Chen S."/>
            <person name="Glastad K.M."/>
            <person name="Goodisman M.A.D."/>
            <person name="Werren J.H."/>
            <person name="Vineis J.H."/>
            <person name="Bowen J.L."/>
            <person name="Friedrich M."/>
            <person name="Jones J."/>
            <person name="Robertson H.M."/>
            <person name="Feyereisen R."/>
            <person name="Mechler-Hickson A."/>
            <person name="Mathers N."/>
            <person name="Lee C.E."/>
            <person name="Colbourne J.K."/>
            <person name="Biales A."/>
            <person name="Johnston J.S."/>
            <person name="Wellborn G.A."/>
            <person name="Rosendale A.J."/>
            <person name="Cridge A.G."/>
            <person name="Munoz-Torres M.C."/>
            <person name="Bain P.A."/>
            <person name="Manny A.R."/>
            <person name="Major K.M."/>
            <person name="Lambert F.N."/>
            <person name="Vulpe C.D."/>
            <person name="Tuck P."/>
            <person name="Blalock B.J."/>
            <person name="Lin Y.Y."/>
            <person name="Smith M.E."/>
            <person name="Ochoa-Acuna H."/>
            <person name="Chen M.M."/>
            <person name="Childers C.P."/>
            <person name="Qu J."/>
            <person name="Dugan S."/>
            <person name="Lee S.L."/>
            <person name="Chao H."/>
            <person name="Dinh H."/>
            <person name="Han Y."/>
            <person name="Doddapaneni H."/>
            <person name="Worley K.C."/>
            <person name="Muzny D.M."/>
            <person name="Gibbs R.A."/>
            <person name="Richards S."/>
        </authorList>
    </citation>
    <scope>NUCLEOTIDE SEQUENCE</scope>
    <source>
        <strain evidence="7">HAZT.00-mixed</strain>
        <tissue evidence="7">Whole organism</tissue>
    </source>
</reference>
<dbReference type="OMA" id="LWHEKAF"/>
<comment type="subcellular location">
    <subcellularLocation>
        <location evidence="1">Cytoplasm</location>
        <location evidence="1">Cytoskeleton</location>
    </subcellularLocation>
</comment>
<name>A0A6A0GXS3_HYAAZ</name>
<dbReference type="KEGG" id="hazt:108670098"/>
<evidence type="ECO:0000313" key="9">
    <source>
        <dbReference type="RefSeq" id="XP_018013038.1"/>
    </source>
</evidence>
<keyword evidence="8" id="KW-1185">Reference proteome</keyword>
<evidence type="ECO:0000256" key="2">
    <source>
        <dbReference type="ARBA" id="ARBA00006084"/>
    </source>
</evidence>
<dbReference type="InterPro" id="IPR036743">
    <property type="entry name" value="ARPC5_sf"/>
</dbReference>
<reference evidence="7" key="3">
    <citation type="submission" date="2019-06" db="EMBL/GenBank/DDBJ databases">
        <authorList>
            <person name="Poynton C."/>
            <person name="Hasenbein S."/>
            <person name="Benoit J.B."/>
            <person name="Sepulveda M.S."/>
            <person name="Poelchau M.F."/>
            <person name="Murali S.C."/>
            <person name="Chen S."/>
            <person name="Glastad K.M."/>
            <person name="Werren J.H."/>
            <person name="Vineis J.H."/>
            <person name="Bowen J.L."/>
            <person name="Friedrich M."/>
            <person name="Jones J."/>
            <person name="Robertson H.M."/>
            <person name="Feyereisen R."/>
            <person name="Mechler-Hickson A."/>
            <person name="Mathers N."/>
            <person name="Lee C.E."/>
            <person name="Colbourne J.K."/>
            <person name="Biales A."/>
            <person name="Johnston J.S."/>
            <person name="Wellborn G.A."/>
            <person name="Rosendale A.J."/>
            <person name="Cridge A.G."/>
            <person name="Munoz-Torres M.C."/>
            <person name="Bain P.A."/>
            <person name="Manny A.R."/>
            <person name="Major K.M."/>
            <person name="Lambert F.N."/>
            <person name="Vulpe C.D."/>
            <person name="Tuck P."/>
            <person name="Blalock B.J."/>
            <person name="Lin Y.-Y."/>
            <person name="Smith M.E."/>
            <person name="Ochoa-Acuna H."/>
            <person name="Chen M.-J.M."/>
            <person name="Childers C.P."/>
            <person name="Qu J."/>
            <person name="Dugan S."/>
            <person name="Lee S.L."/>
            <person name="Chao H."/>
            <person name="Dinh H."/>
            <person name="Han Y."/>
            <person name="Doddapaneni H."/>
            <person name="Worley K.C."/>
            <person name="Muzny D.M."/>
            <person name="Gibbs R.A."/>
            <person name="Richards S."/>
        </authorList>
    </citation>
    <scope>NUCLEOTIDE SEQUENCE</scope>
    <source>
        <strain evidence="7">HAZT.00-mixed</strain>
        <tissue evidence="7">Whole organism</tissue>
    </source>
</reference>
<dbReference type="Proteomes" id="UP000694843">
    <property type="component" value="Unplaced"/>
</dbReference>
<reference evidence="7" key="1">
    <citation type="submission" date="2014-08" db="EMBL/GenBank/DDBJ databases">
        <authorList>
            <person name="Murali S."/>
            <person name="Richards S."/>
            <person name="Bandaranaike D."/>
            <person name="Bellair M."/>
            <person name="Blankenburg K."/>
            <person name="Chao H."/>
            <person name="Dinh H."/>
            <person name="Doddapaneni H."/>
            <person name="Dugan-Rocha S."/>
            <person name="Elkadiri S."/>
            <person name="Gnanaolivu R."/>
            <person name="Hughes D."/>
            <person name="Lee S."/>
            <person name="Li M."/>
            <person name="Ming W."/>
            <person name="Munidasa M."/>
            <person name="Muniz J."/>
            <person name="Nguyen L."/>
            <person name="Osuji N."/>
            <person name="Pu L.-L."/>
            <person name="Puazo M."/>
            <person name="Skinner E."/>
            <person name="Qu C."/>
            <person name="Quiroz J."/>
            <person name="Raj R."/>
            <person name="Weissenberger G."/>
            <person name="Xin Y."/>
            <person name="Zou X."/>
            <person name="Han Y."/>
            <person name="Worley K."/>
            <person name="Muzny D."/>
            <person name="Gibbs R."/>
        </authorList>
    </citation>
    <scope>NUCLEOTIDE SEQUENCE</scope>
    <source>
        <strain evidence="7">HAZT.00-mixed</strain>
        <tissue evidence="7">Whole organism</tissue>
    </source>
</reference>
<dbReference type="Gene3D" id="1.25.40.190">
    <property type="entry name" value="Actin-related protein 2/3 complex subunit 5"/>
    <property type="match status" value="1"/>
</dbReference>
<sequence length="154" mass="17233">MSKNTSSSEFRQLDVDQYNEDNFREEDGEVTLPAGIDEDTVINLLNKGEEQEALRLLLANAPSASKGCNEQAKDLALSLVMKVLLNKSINKTKMDEIIGQLDQSLLDVLMKYIYRGFENPSEGSSALLLQWHEKVFNVAGIGCIVRVLSDRKRV</sequence>
<evidence type="ECO:0000313" key="8">
    <source>
        <dbReference type="Proteomes" id="UP000694843"/>
    </source>
</evidence>
<protein>
    <recommendedName>
        <fullName evidence="6">Actin-related protein 2/3 complex subunit 5</fullName>
    </recommendedName>
</protein>
<dbReference type="EMBL" id="JQDR03013122">
    <property type="protein sequence ID" value="KAA0190165.1"/>
    <property type="molecule type" value="Genomic_DNA"/>
</dbReference>
<dbReference type="GeneID" id="108670098"/>
<dbReference type="InterPro" id="IPR006789">
    <property type="entry name" value="ARPC5"/>
</dbReference>
<dbReference type="OrthoDB" id="429520at2759"/>
<evidence type="ECO:0000256" key="3">
    <source>
        <dbReference type="ARBA" id="ARBA00022490"/>
    </source>
</evidence>
<dbReference type="Proteomes" id="UP000711488">
    <property type="component" value="Unassembled WGS sequence"/>
</dbReference>
<dbReference type="CTD" id="10092"/>
<evidence type="ECO:0000256" key="5">
    <source>
        <dbReference type="ARBA" id="ARBA00060329"/>
    </source>
</evidence>
<dbReference type="GO" id="GO:0034314">
    <property type="term" value="P:Arp2/3 complex-mediated actin nucleation"/>
    <property type="evidence" value="ECO:0007669"/>
    <property type="project" value="InterPro"/>
</dbReference>
<reference evidence="9" key="4">
    <citation type="submission" date="2025-04" db="UniProtKB">
        <authorList>
            <consortium name="RefSeq"/>
        </authorList>
    </citation>
    <scope>IDENTIFICATION</scope>
    <source>
        <tissue evidence="9">Whole organism</tissue>
    </source>
</reference>
<organism evidence="7">
    <name type="scientific">Hyalella azteca</name>
    <name type="common">Amphipod</name>
    <dbReference type="NCBI Taxonomy" id="294128"/>
    <lineage>
        <taxon>Eukaryota</taxon>
        <taxon>Metazoa</taxon>
        <taxon>Ecdysozoa</taxon>
        <taxon>Arthropoda</taxon>
        <taxon>Crustacea</taxon>
        <taxon>Multicrustacea</taxon>
        <taxon>Malacostraca</taxon>
        <taxon>Eumalacostraca</taxon>
        <taxon>Peracarida</taxon>
        <taxon>Amphipoda</taxon>
        <taxon>Senticaudata</taxon>
        <taxon>Talitrida</taxon>
        <taxon>Talitroidea</taxon>
        <taxon>Hyalellidae</taxon>
        <taxon>Hyalella</taxon>
    </lineage>
</organism>
<evidence type="ECO:0000256" key="6">
    <source>
        <dbReference type="RuleBase" id="RU004301"/>
    </source>
</evidence>
<dbReference type="RefSeq" id="XP_018013038.1">
    <property type="nucleotide sequence ID" value="XM_018157549.2"/>
</dbReference>
<evidence type="ECO:0000256" key="1">
    <source>
        <dbReference type="ARBA" id="ARBA00004245"/>
    </source>
</evidence>
<dbReference type="PIRSF" id="PIRSF039096">
    <property type="entry name" value="p16-ARC"/>
    <property type="match status" value="1"/>
</dbReference>